<feature type="domain" description="ABC transporter" evidence="7">
    <location>
        <begin position="4"/>
        <end position="235"/>
    </location>
</feature>
<dbReference type="InterPro" id="IPR027417">
    <property type="entry name" value="P-loop_NTPase"/>
</dbReference>
<keyword evidence="2" id="KW-1003">Cell membrane</keyword>
<dbReference type="NCBIfam" id="NF008653">
    <property type="entry name" value="PRK11650.1"/>
    <property type="match status" value="1"/>
</dbReference>
<evidence type="ECO:0000313" key="8">
    <source>
        <dbReference type="EMBL" id="MFC3850189.1"/>
    </source>
</evidence>
<dbReference type="PANTHER" id="PTHR43875">
    <property type="entry name" value="MALTODEXTRIN IMPORT ATP-BINDING PROTEIN MSMX"/>
    <property type="match status" value="1"/>
</dbReference>
<evidence type="ECO:0000256" key="3">
    <source>
        <dbReference type="ARBA" id="ARBA00022741"/>
    </source>
</evidence>
<evidence type="ECO:0000313" key="9">
    <source>
        <dbReference type="Proteomes" id="UP001595751"/>
    </source>
</evidence>
<dbReference type="InterPro" id="IPR015855">
    <property type="entry name" value="ABC_transpr_MalK-like"/>
</dbReference>
<keyword evidence="5" id="KW-1278">Translocase</keyword>
<organism evidence="8 9">
    <name type="scientific">Corynebacterium hansenii</name>
    <dbReference type="NCBI Taxonomy" id="394964"/>
    <lineage>
        <taxon>Bacteria</taxon>
        <taxon>Bacillati</taxon>
        <taxon>Actinomycetota</taxon>
        <taxon>Actinomycetes</taxon>
        <taxon>Mycobacteriales</taxon>
        <taxon>Corynebacteriaceae</taxon>
        <taxon>Corynebacterium</taxon>
    </lineage>
</organism>
<dbReference type="InterPro" id="IPR017871">
    <property type="entry name" value="ABC_transporter-like_CS"/>
</dbReference>
<evidence type="ECO:0000256" key="5">
    <source>
        <dbReference type="ARBA" id="ARBA00022967"/>
    </source>
</evidence>
<dbReference type="InterPro" id="IPR003439">
    <property type="entry name" value="ABC_transporter-like_ATP-bd"/>
</dbReference>
<keyword evidence="6" id="KW-0472">Membrane</keyword>
<accession>A0ABV7ZQU2</accession>
<dbReference type="Pfam" id="PF00005">
    <property type="entry name" value="ABC_tran"/>
    <property type="match status" value="1"/>
</dbReference>
<dbReference type="SMART" id="SM00382">
    <property type="entry name" value="AAA"/>
    <property type="match status" value="1"/>
</dbReference>
<dbReference type="CDD" id="cd03301">
    <property type="entry name" value="ABC_MalK_N"/>
    <property type="match status" value="1"/>
</dbReference>
<name>A0ABV7ZQU2_9CORY</name>
<evidence type="ECO:0000256" key="2">
    <source>
        <dbReference type="ARBA" id="ARBA00022475"/>
    </source>
</evidence>
<dbReference type="Gene3D" id="2.40.50.100">
    <property type="match status" value="1"/>
</dbReference>
<dbReference type="EMBL" id="JBHRZN010000002">
    <property type="protein sequence ID" value="MFC3850189.1"/>
    <property type="molecule type" value="Genomic_DNA"/>
</dbReference>
<dbReference type="GO" id="GO:0005524">
    <property type="term" value="F:ATP binding"/>
    <property type="evidence" value="ECO:0007669"/>
    <property type="project" value="UniProtKB-KW"/>
</dbReference>
<evidence type="ECO:0000259" key="7">
    <source>
        <dbReference type="PROSITE" id="PS50893"/>
    </source>
</evidence>
<sequence length="391" mass="42002">MAEIELKHVSKKFPDGAVGVDDANLHIKDGEFIILVGPSGCGKSTTLNMIAGLEDITDGDLLIGGERVNDVAPKDRDIAMVFQSYALYPHMTVRENIEFPLKLAKTPKAEIDEKVAFASKVLDLDPYLDRKPSNLSGGQRQRVAMGRAIVRRPKVFLMDEPLSNLDAKLRVQMRAEISRLQDRLGVTTVYVTHDQTEAMTLGDRVVVMKGGVIQQVGEPQELYDRPRNLFIAGFIGSPSMNFTPGRINGGVVSTGLGDIPLSDDLRAKLGDASDRSVIVGLRPEAFEDANLVEEGQRGKGVVTEVDVDVLESMGSDKFAHFAAPQTGERGAGGVASSAAAADAGLDDKATGTMVARLSAESPVRRGEKAALWFDPAKIVVFDSESGENLGL</sequence>
<gene>
    <name evidence="8" type="ORF">ACFORJ_08430</name>
</gene>
<evidence type="ECO:0000256" key="6">
    <source>
        <dbReference type="ARBA" id="ARBA00023136"/>
    </source>
</evidence>
<comment type="caution">
    <text evidence="8">The sequence shown here is derived from an EMBL/GenBank/DDBJ whole genome shotgun (WGS) entry which is preliminary data.</text>
</comment>
<dbReference type="InterPro" id="IPR008995">
    <property type="entry name" value="Mo/tungstate-bd_C_term_dom"/>
</dbReference>
<dbReference type="PANTHER" id="PTHR43875:SF15">
    <property type="entry name" value="TREHALOSE IMPORT ATP-BINDING PROTEIN SUGC"/>
    <property type="match status" value="1"/>
</dbReference>
<proteinExistence type="predicted"/>
<dbReference type="SUPFAM" id="SSF50331">
    <property type="entry name" value="MOP-like"/>
    <property type="match status" value="1"/>
</dbReference>
<keyword evidence="4 8" id="KW-0067">ATP-binding</keyword>
<dbReference type="InterPro" id="IPR003593">
    <property type="entry name" value="AAA+_ATPase"/>
</dbReference>
<keyword evidence="9" id="KW-1185">Reference proteome</keyword>
<dbReference type="SUPFAM" id="SSF52540">
    <property type="entry name" value="P-loop containing nucleoside triphosphate hydrolases"/>
    <property type="match status" value="1"/>
</dbReference>
<dbReference type="Gene3D" id="2.40.50.140">
    <property type="entry name" value="Nucleic acid-binding proteins"/>
    <property type="match status" value="1"/>
</dbReference>
<evidence type="ECO:0000256" key="4">
    <source>
        <dbReference type="ARBA" id="ARBA00022840"/>
    </source>
</evidence>
<reference evidence="9" key="1">
    <citation type="journal article" date="2019" name="Int. J. Syst. Evol. Microbiol.">
        <title>The Global Catalogue of Microorganisms (GCM) 10K type strain sequencing project: providing services to taxonomists for standard genome sequencing and annotation.</title>
        <authorList>
            <consortium name="The Broad Institute Genomics Platform"/>
            <consortium name="The Broad Institute Genome Sequencing Center for Infectious Disease"/>
            <person name="Wu L."/>
            <person name="Ma J."/>
        </authorList>
    </citation>
    <scope>NUCLEOTIDE SEQUENCE [LARGE SCALE GENOMIC DNA]</scope>
    <source>
        <strain evidence="9">CCUG 53252</strain>
    </source>
</reference>
<keyword evidence="1" id="KW-0813">Transport</keyword>
<dbReference type="InterPro" id="IPR047641">
    <property type="entry name" value="ABC_transpr_MalK/UgpC-like"/>
</dbReference>
<dbReference type="PROSITE" id="PS00211">
    <property type="entry name" value="ABC_TRANSPORTER_1"/>
    <property type="match status" value="1"/>
</dbReference>
<dbReference type="Gene3D" id="3.40.50.300">
    <property type="entry name" value="P-loop containing nucleotide triphosphate hydrolases"/>
    <property type="match status" value="1"/>
</dbReference>
<keyword evidence="3" id="KW-0547">Nucleotide-binding</keyword>
<evidence type="ECO:0000256" key="1">
    <source>
        <dbReference type="ARBA" id="ARBA00022448"/>
    </source>
</evidence>
<protein>
    <submittedName>
        <fullName evidence="8">ABC transporter ATP-binding protein</fullName>
    </submittedName>
</protein>
<dbReference type="InterPro" id="IPR040582">
    <property type="entry name" value="OB_MalK-like"/>
</dbReference>
<dbReference type="RefSeq" id="WP_290289699.1">
    <property type="nucleotide sequence ID" value="NZ_CP047211.1"/>
</dbReference>
<dbReference type="InterPro" id="IPR012340">
    <property type="entry name" value="NA-bd_OB-fold"/>
</dbReference>
<dbReference type="Proteomes" id="UP001595751">
    <property type="component" value="Unassembled WGS sequence"/>
</dbReference>
<dbReference type="PROSITE" id="PS50893">
    <property type="entry name" value="ABC_TRANSPORTER_2"/>
    <property type="match status" value="1"/>
</dbReference>
<dbReference type="Pfam" id="PF17912">
    <property type="entry name" value="OB_MalK"/>
    <property type="match status" value="1"/>
</dbReference>